<dbReference type="SUPFAM" id="SSF56935">
    <property type="entry name" value="Porins"/>
    <property type="match status" value="1"/>
</dbReference>
<keyword evidence="2 8" id="KW-0813">Transport</keyword>
<feature type="signal peptide" evidence="10">
    <location>
        <begin position="1"/>
        <end position="24"/>
    </location>
</feature>
<dbReference type="OrthoDB" id="9782587at2"/>
<keyword evidence="10" id="KW-0732">Signal</keyword>
<evidence type="ECO:0000256" key="10">
    <source>
        <dbReference type="SAM" id="SignalP"/>
    </source>
</evidence>
<sequence>MSFFITKPYRFFIASLLLSSSALAQSSDTAQEVQLSEVRVKAYEQNRKLRDVPASIGYVGKITLEQFGTASVVNAVNTVPGVRMEERSPGSYRFNIRGSSLRAPFGVRNIKVYYNDIPYTDPGGQTYLNQLGYYNFNSIEIIKGPSSSLYGAGTGGALLINSLSDHESSGATAEYTAGSYQLHNIYAAVTTSTDKWTSKLSYQHQQNEGYRKHSALRRDVLSWSSAVSIDSNRHLQASVLYGDLEYETPGGLTLAEYKANPRQARPGNAVFPGAEQAQAGVHQRTFLAGVSYEQMVTQTVQNKTTLYGAYSQLRNPTIQNFSRTAEPHFGGRTLFKWMHPLSFGSLVVDAGAEWQQGWMTYSIHDNRQGQPDTLRSYNEVDNRQSMIFTQASLNIHNWLLTAGVSTNQRVVHFRVFDPSPWPEQTKKFNNELAPRIALMRKWNKITAYTSASKGFSPPTTEELFPTGGEINLGLNAEDGTNYDIGLRGQFKQLSFDINTFYFSLKNTIVQRRTAGGGSYFINAGKTDQHGAEAQVNYSLFHHSSFFKRSLAYLSYTWHDFHYKDFKQVDNDFSNNQLPGVPPHTISSGIDLAANNGLLASISYYFNARIPLNDANTAFADDFHLVGLKVGYQNKLGKSWPFKLVVGVDNLLDVTYSLGNDVNAFGGRYYNAAPGRNYYVSLQFQWLK</sequence>
<evidence type="ECO:0008006" key="15">
    <source>
        <dbReference type="Google" id="ProtNLM"/>
    </source>
</evidence>
<keyword evidence="14" id="KW-1185">Reference proteome</keyword>
<feature type="domain" description="TonB-dependent receptor plug" evidence="12">
    <location>
        <begin position="49"/>
        <end position="156"/>
    </location>
</feature>
<dbReference type="Gene3D" id="2.40.170.20">
    <property type="entry name" value="TonB-dependent receptor, beta-barrel domain"/>
    <property type="match status" value="1"/>
</dbReference>
<dbReference type="InterPro" id="IPR000531">
    <property type="entry name" value="Beta-barrel_TonB"/>
</dbReference>
<evidence type="ECO:0000313" key="14">
    <source>
        <dbReference type="Proteomes" id="UP000077177"/>
    </source>
</evidence>
<evidence type="ECO:0000256" key="6">
    <source>
        <dbReference type="ARBA" id="ARBA00023136"/>
    </source>
</evidence>
<keyword evidence="3 8" id="KW-1134">Transmembrane beta strand</keyword>
<dbReference type="GO" id="GO:0009279">
    <property type="term" value="C:cell outer membrane"/>
    <property type="evidence" value="ECO:0007669"/>
    <property type="project" value="UniProtKB-SubCell"/>
</dbReference>
<accession>A0A172TR45</accession>
<dbReference type="Proteomes" id="UP000077177">
    <property type="component" value="Chromosome"/>
</dbReference>
<dbReference type="InterPro" id="IPR036942">
    <property type="entry name" value="Beta-barrel_TonB_sf"/>
</dbReference>
<evidence type="ECO:0000313" key="13">
    <source>
        <dbReference type="EMBL" id="ANE49500.1"/>
    </source>
</evidence>
<organism evidence="13 14">
    <name type="scientific">Flavisolibacter tropicus</name>
    <dbReference type="NCBI Taxonomy" id="1492898"/>
    <lineage>
        <taxon>Bacteria</taxon>
        <taxon>Pseudomonadati</taxon>
        <taxon>Bacteroidota</taxon>
        <taxon>Chitinophagia</taxon>
        <taxon>Chitinophagales</taxon>
        <taxon>Chitinophagaceae</taxon>
        <taxon>Flavisolibacter</taxon>
    </lineage>
</organism>
<dbReference type="Gene3D" id="2.170.130.10">
    <property type="entry name" value="TonB-dependent receptor, plug domain"/>
    <property type="match status" value="1"/>
</dbReference>
<proteinExistence type="inferred from homology"/>
<evidence type="ECO:0000256" key="7">
    <source>
        <dbReference type="ARBA" id="ARBA00023237"/>
    </source>
</evidence>
<evidence type="ECO:0000259" key="12">
    <source>
        <dbReference type="Pfam" id="PF07715"/>
    </source>
</evidence>
<dbReference type="STRING" id="1492898.SY85_02285"/>
<evidence type="ECO:0000256" key="1">
    <source>
        <dbReference type="ARBA" id="ARBA00004571"/>
    </source>
</evidence>
<keyword evidence="7 8" id="KW-0998">Cell outer membrane</keyword>
<dbReference type="RefSeq" id="WP_066401611.1">
    <property type="nucleotide sequence ID" value="NZ_CP011390.1"/>
</dbReference>
<dbReference type="PANTHER" id="PTHR30069:SF28">
    <property type="entry name" value="TONB-DEPENDENT RECEPTOR YNCD-RELATED"/>
    <property type="match status" value="1"/>
</dbReference>
<dbReference type="Pfam" id="PF00593">
    <property type="entry name" value="TonB_dep_Rec_b-barrel"/>
    <property type="match status" value="1"/>
</dbReference>
<feature type="chain" id="PRO_5008001029" description="TonB-dependent receptor" evidence="10">
    <location>
        <begin position="25"/>
        <end position="687"/>
    </location>
</feature>
<comment type="similarity">
    <text evidence="8 9">Belongs to the TonB-dependent receptor family.</text>
</comment>
<evidence type="ECO:0000256" key="3">
    <source>
        <dbReference type="ARBA" id="ARBA00022452"/>
    </source>
</evidence>
<dbReference type="KEGG" id="fla:SY85_02285"/>
<name>A0A172TR45_9BACT</name>
<reference evidence="14" key="1">
    <citation type="submission" date="2015-01" db="EMBL/GenBank/DDBJ databases">
        <title>Flavisolibacter sp./LCS9/ whole genome sequencing.</title>
        <authorList>
            <person name="Kim M.K."/>
            <person name="Srinivasan S."/>
            <person name="Lee J.-J."/>
        </authorList>
    </citation>
    <scope>NUCLEOTIDE SEQUENCE [LARGE SCALE GENOMIC DNA]</scope>
    <source>
        <strain evidence="14">LCS9</strain>
    </source>
</reference>
<comment type="subcellular location">
    <subcellularLocation>
        <location evidence="1 8">Cell outer membrane</location>
        <topology evidence="1 8">Multi-pass membrane protein</topology>
    </subcellularLocation>
</comment>
<reference evidence="13 14" key="2">
    <citation type="journal article" date="2016" name="Int. J. Syst. Evol. Microbiol.">
        <title>Flavisolibacter tropicus sp. nov., isolated from tropical soil.</title>
        <authorList>
            <person name="Lee J.J."/>
            <person name="Kang M.S."/>
            <person name="Kim G.S."/>
            <person name="Lee C.S."/>
            <person name="Lim S."/>
            <person name="Lee J."/>
            <person name="Roh S.H."/>
            <person name="Kang H."/>
            <person name="Ha J.M."/>
            <person name="Bae S."/>
            <person name="Jung H.Y."/>
            <person name="Kim M.K."/>
        </authorList>
    </citation>
    <scope>NUCLEOTIDE SEQUENCE [LARGE SCALE GENOMIC DNA]</scope>
    <source>
        <strain evidence="13 14">LCS9</strain>
    </source>
</reference>
<keyword evidence="4 8" id="KW-0812">Transmembrane</keyword>
<evidence type="ECO:0000256" key="8">
    <source>
        <dbReference type="PROSITE-ProRule" id="PRU01360"/>
    </source>
</evidence>
<keyword evidence="5 9" id="KW-0798">TonB box</keyword>
<gene>
    <name evidence="13" type="ORF">SY85_02285</name>
</gene>
<dbReference type="EMBL" id="CP011390">
    <property type="protein sequence ID" value="ANE49500.1"/>
    <property type="molecule type" value="Genomic_DNA"/>
</dbReference>
<dbReference type="PROSITE" id="PS52016">
    <property type="entry name" value="TONB_DEPENDENT_REC_3"/>
    <property type="match status" value="1"/>
</dbReference>
<dbReference type="InterPro" id="IPR012910">
    <property type="entry name" value="Plug_dom"/>
</dbReference>
<dbReference type="PATRIC" id="fig|1492898.3.peg.500"/>
<dbReference type="InterPro" id="IPR037066">
    <property type="entry name" value="Plug_dom_sf"/>
</dbReference>
<evidence type="ECO:0000259" key="11">
    <source>
        <dbReference type="Pfam" id="PF00593"/>
    </source>
</evidence>
<dbReference type="GO" id="GO:0015344">
    <property type="term" value="F:siderophore uptake transmembrane transporter activity"/>
    <property type="evidence" value="ECO:0007669"/>
    <property type="project" value="TreeGrafter"/>
</dbReference>
<evidence type="ECO:0000256" key="4">
    <source>
        <dbReference type="ARBA" id="ARBA00022692"/>
    </source>
</evidence>
<keyword evidence="6 8" id="KW-0472">Membrane</keyword>
<evidence type="ECO:0000256" key="5">
    <source>
        <dbReference type="ARBA" id="ARBA00023077"/>
    </source>
</evidence>
<feature type="domain" description="TonB-dependent receptor-like beta-barrel" evidence="11">
    <location>
        <begin position="230"/>
        <end position="650"/>
    </location>
</feature>
<evidence type="ECO:0000256" key="2">
    <source>
        <dbReference type="ARBA" id="ARBA00022448"/>
    </source>
</evidence>
<dbReference type="InterPro" id="IPR039426">
    <property type="entry name" value="TonB-dep_rcpt-like"/>
</dbReference>
<dbReference type="AlphaFoldDB" id="A0A172TR45"/>
<evidence type="ECO:0000256" key="9">
    <source>
        <dbReference type="RuleBase" id="RU003357"/>
    </source>
</evidence>
<dbReference type="PANTHER" id="PTHR30069">
    <property type="entry name" value="TONB-DEPENDENT OUTER MEMBRANE RECEPTOR"/>
    <property type="match status" value="1"/>
</dbReference>
<protein>
    <recommendedName>
        <fullName evidence="15">TonB-dependent receptor</fullName>
    </recommendedName>
</protein>
<dbReference type="Pfam" id="PF07715">
    <property type="entry name" value="Plug"/>
    <property type="match status" value="1"/>
</dbReference>
<dbReference type="GO" id="GO:0044718">
    <property type="term" value="P:siderophore transmembrane transport"/>
    <property type="evidence" value="ECO:0007669"/>
    <property type="project" value="TreeGrafter"/>
</dbReference>